<evidence type="ECO:0000313" key="10">
    <source>
        <dbReference type="Proteomes" id="UP000265631"/>
    </source>
</evidence>
<feature type="transmembrane region" description="Helical" evidence="7">
    <location>
        <begin position="15"/>
        <end position="35"/>
    </location>
</feature>
<evidence type="ECO:0000256" key="7">
    <source>
        <dbReference type="SAM" id="Phobius"/>
    </source>
</evidence>
<dbReference type="InterPro" id="IPR049326">
    <property type="entry name" value="Rhodopsin_dom_fungi"/>
</dbReference>
<dbReference type="PANTHER" id="PTHR33048">
    <property type="entry name" value="PTH11-LIKE INTEGRAL MEMBRANE PROTEIN (AFU_ORTHOLOGUE AFUA_5G11245)"/>
    <property type="match status" value="1"/>
</dbReference>
<feature type="compositionally biased region" description="Basic and acidic residues" evidence="6">
    <location>
        <begin position="289"/>
        <end position="306"/>
    </location>
</feature>
<accession>A0A395N1F5</accession>
<evidence type="ECO:0000256" key="1">
    <source>
        <dbReference type="ARBA" id="ARBA00004141"/>
    </source>
</evidence>
<evidence type="ECO:0000256" key="2">
    <source>
        <dbReference type="ARBA" id="ARBA00022692"/>
    </source>
</evidence>
<evidence type="ECO:0000256" key="5">
    <source>
        <dbReference type="ARBA" id="ARBA00038359"/>
    </source>
</evidence>
<feature type="transmembrane region" description="Helical" evidence="7">
    <location>
        <begin position="218"/>
        <end position="238"/>
    </location>
</feature>
<comment type="caution">
    <text evidence="9">The sequence shown here is derived from an EMBL/GenBank/DDBJ whole genome shotgun (WGS) entry which is preliminary data.</text>
</comment>
<evidence type="ECO:0000256" key="6">
    <source>
        <dbReference type="SAM" id="MobiDB-lite"/>
    </source>
</evidence>
<gene>
    <name evidence="9" type="ORF">FIE12Z_2104</name>
</gene>
<reference evidence="9 10" key="1">
    <citation type="journal article" date="2018" name="PLoS Pathog.">
        <title>Evolution of structural diversity of trichothecenes, a family of toxins produced by plant pathogenic and entomopathogenic fungi.</title>
        <authorList>
            <person name="Proctor R.H."/>
            <person name="McCormick S.P."/>
            <person name="Kim H.S."/>
            <person name="Cardoza R.E."/>
            <person name="Stanley A.M."/>
            <person name="Lindo L."/>
            <person name="Kelly A."/>
            <person name="Brown D.W."/>
            <person name="Lee T."/>
            <person name="Vaughan M.M."/>
            <person name="Alexander N.J."/>
            <person name="Busman M."/>
            <person name="Gutierrez S."/>
        </authorList>
    </citation>
    <scope>NUCLEOTIDE SEQUENCE [LARGE SCALE GENOMIC DNA]</scope>
    <source>
        <strain evidence="9 10">NRRL 13405</strain>
    </source>
</reference>
<sequence length="399" mass="45540">MTLTKAFPPPPGQTVLAVTFSLIAFAAAIIGFRIYHRLRVQKQRLVASDYFMVLALCGAITCSAFDVIFWMRDVLRPRMSVGFENYNPGEELVEYIYKLSWASEIPFYATVYLSKAILLALYFQIFPTFMGRRRRALWATVFYCGLAYTVTLCMQLFSCMPLERHWVITRPLTPCDWRWQGVVFQVSWALAFLGSLLILILPFMVIHDLDLTKRAKTCLYLVSLVGLLDIAISLIRFLNVELGDGSEFRSFSTIELWSALDVNIGLITACLPALRILLGRTRRPDNYTFDEAKTARSSRAMEHRELEEVEDSTYLGVKNSAGPSRSNRASMYSDNGALSPIKMIEPKPEPKPEPKRERKPKPPGPAWKDYEEEDSDLELENINVEALNRDQAQSYWSVP</sequence>
<dbReference type="Proteomes" id="UP000265631">
    <property type="component" value="Unassembled WGS sequence"/>
</dbReference>
<feature type="transmembrane region" description="Helical" evidence="7">
    <location>
        <begin position="258"/>
        <end position="278"/>
    </location>
</feature>
<feature type="compositionally biased region" description="Polar residues" evidence="6">
    <location>
        <begin position="321"/>
        <end position="333"/>
    </location>
</feature>
<comment type="similarity">
    <text evidence="5">Belongs to the SAT4 family.</text>
</comment>
<dbReference type="Pfam" id="PF20684">
    <property type="entry name" value="Fung_rhodopsin"/>
    <property type="match status" value="1"/>
</dbReference>
<proteinExistence type="inferred from homology"/>
<dbReference type="PANTHER" id="PTHR33048:SF92">
    <property type="entry name" value="INTEGRAL MEMBRANE PROTEIN"/>
    <property type="match status" value="1"/>
</dbReference>
<name>A0A395N1F5_9HYPO</name>
<feature type="transmembrane region" description="Helical" evidence="7">
    <location>
        <begin position="105"/>
        <end position="125"/>
    </location>
</feature>
<evidence type="ECO:0000313" key="9">
    <source>
        <dbReference type="EMBL" id="RFN53623.1"/>
    </source>
</evidence>
<dbReference type="STRING" id="2594813.A0A395N1F5"/>
<evidence type="ECO:0000256" key="4">
    <source>
        <dbReference type="ARBA" id="ARBA00023136"/>
    </source>
</evidence>
<feature type="transmembrane region" description="Helical" evidence="7">
    <location>
        <begin position="186"/>
        <end position="206"/>
    </location>
</feature>
<evidence type="ECO:0000259" key="8">
    <source>
        <dbReference type="Pfam" id="PF20684"/>
    </source>
</evidence>
<organism evidence="9 10">
    <name type="scientific">Fusarium flagelliforme</name>
    <dbReference type="NCBI Taxonomy" id="2675880"/>
    <lineage>
        <taxon>Eukaryota</taxon>
        <taxon>Fungi</taxon>
        <taxon>Dikarya</taxon>
        <taxon>Ascomycota</taxon>
        <taxon>Pezizomycotina</taxon>
        <taxon>Sordariomycetes</taxon>
        <taxon>Hypocreomycetidae</taxon>
        <taxon>Hypocreales</taxon>
        <taxon>Nectriaceae</taxon>
        <taxon>Fusarium</taxon>
        <taxon>Fusarium incarnatum-equiseti species complex</taxon>
    </lineage>
</organism>
<feature type="transmembrane region" description="Helical" evidence="7">
    <location>
        <begin position="47"/>
        <end position="71"/>
    </location>
</feature>
<dbReference type="AlphaFoldDB" id="A0A395N1F5"/>
<keyword evidence="4 7" id="KW-0472">Membrane</keyword>
<comment type="subcellular location">
    <subcellularLocation>
        <location evidence="1">Membrane</location>
        <topology evidence="1">Multi-pass membrane protein</topology>
    </subcellularLocation>
</comment>
<keyword evidence="10" id="KW-1185">Reference proteome</keyword>
<evidence type="ECO:0000256" key="3">
    <source>
        <dbReference type="ARBA" id="ARBA00022989"/>
    </source>
</evidence>
<feature type="region of interest" description="Disordered" evidence="6">
    <location>
        <begin position="289"/>
        <end position="376"/>
    </location>
</feature>
<dbReference type="GO" id="GO:0016020">
    <property type="term" value="C:membrane"/>
    <property type="evidence" value="ECO:0007669"/>
    <property type="project" value="UniProtKB-SubCell"/>
</dbReference>
<feature type="transmembrane region" description="Helical" evidence="7">
    <location>
        <begin position="137"/>
        <end position="157"/>
    </location>
</feature>
<dbReference type="InterPro" id="IPR052337">
    <property type="entry name" value="SAT4-like"/>
</dbReference>
<dbReference type="EMBL" id="PXXK01000039">
    <property type="protein sequence ID" value="RFN53623.1"/>
    <property type="molecule type" value="Genomic_DNA"/>
</dbReference>
<keyword evidence="3 7" id="KW-1133">Transmembrane helix</keyword>
<feature type="compositionally biased region" description="Basic and acidic residues" evidence="6">
    <location>
        <begin position="344"/>
        <end position="356"/>
    </location>
</feature>
<feature type="domain" description="Rhodopsin" evidence="8">
    <location>
        <begin position="33"/>
        <end position="279"/>
    </location>
</feature>
<protein>
    <recommendedName>
        <fullName evidence="8">Rhodopsin domain-containing protein</fullName>
    </recommendedName>
</protein>
<keyword evidence="2 7" id="KW-0812">Transmembrane</keyword>